<organism evidence="3 4">
    <name type="scientific">Candidatus Woesebacteria bacterium GW2011_GWB1_38_8</name>
    <dbReference type="NCBI Taxonomy" id="1618570"/>
    <lineage>
        <taxon>Bacteria</taxon>
        <taxon>Candidatus Woeseibacteriota</taxon>
    </lineage>
</organism>
<dbReference type="Gene3D" id="3.40.1620.10">
    <property type="entry name" value="YefM-like domain"/>
    <property type="match status" value="1"/>
</dbReference>
<dbReference type="Proteomes" id="UP000034081">
    <property type="component" value="Unassembled WGS sequence"/>
</dbReference>
<dbReference type="NCBIfam" id="TIGR01552">
    <property type="entry name" value="phd_fam"/>
    <property type="match status" value="1"/>
</dbReference>
<dbReference type="InterPro" id="IPR006442">
    <property type="entry name" value="Antitoxin_Phd/YefM"/>
</dbReference>
<evidence type="ECO:0000313" key="4">
    <source>
        <dbReference type="Proteomes" id="UP000034081"/>
    </source>
</evidence>
<accession>A0A0G0L1Q9</accession>
<reference evidence="3 4" key="1">
    <citation type="journal article" date="2015" name="Nature">
        <title>rRNA introns, odd ribosomes, and small enigmatic genomes across a large radiation of phyla.</title>
        <authorList>
            <person name="Brown C.T."/>
            <person name="Hug L.A."/>
            <person name="Thomas B.C."/>
            <person name="Sharon I."/>
            <person name="Castelle C.J."/>
            <person name="Singh A."/>
            <person name="Wilkins M.J."/>
            <person name="Williams K.H."/>
            <person name="Banfield J.F."/>
        </authorList>
    </citation>
    <scope>NUCLEOTIDE SEQUENCE [LARGE SCALE GENOMIC DNA]</scope>
</reference>
<dbReference type="Pfam" id="PF02604">
    <property type="entry name" value="PhdYeFM_antitox"/>
    <property type="match status" value="1"/>
</dbReference>
<dbReference type="AlphaFoldDB" id="A0A0G0L1Q9"/>
<proteinExistence type="inferred from homology"/>
<dbReference type="EMBL" id="LBVL01000003">
    <property type="protein sequence ID" value="KKQ85913.1"/>
    <property type="molecule type" value="Genomic_DNA"/>
</dbReference>
<evidence type="ECO:0000313" key="3">
    <source>
        <dbReference type="EMBL" id="KKQ85913.1"/>
    </source>
</evidence>
<dbReference type="SUPFAM" id="SSF143120">
    <property type="entry name" value="YefM-like"/>
    <property type="match status" value="1"/>
</dbReference>
<gene>
    <name evidence="3" type="ORF">UT08_C0003G0076</name>
</gene>
<comment type="function">
    <text evidence="2">Antitoxin component of a type II toxin-antitoxin (TA) system.</text>
</comment>
<comment type="caution">
    <text evidence="3">The sequence shown here is derived from an EMBL/GenBank/DDBJ whole genome shotgun (WGS) entry which is preliminary data.</text>
</comment>
<evidence type="ECO:0000256" key="2">
    <source>
        <dbReference type="RuleBase" id="RU362080"/>
    </source>
</evidence>
<name>A0A0G0L1Q9_9BACT</name>
<dbReference type="STRING" id="1618570.UT08_C0003G0076"/>
<sequence>MNGTTLSITQLKQRAAEAVDFVVKNAQPLTILQRSSPRAVLVDADYFMALEEALLDTTDSKEAEKAKKETKDPLEKYIKQRWDKINS</sequence>
<dbReference type="InterPro" id="IPR036165">
    <property type="entry name" value="YefM-like_sf"/>
</dbReference>
<comment type="similarity">
    <text evidence="1 2">Belongs to the phD/YefM antitoxin family.</text>
</comment>
<evidence type="ECO:0000256" key="1">
    <source>
        <dbReference type="ARBA" id="ARBA00009981"/>
    </source>
</evidence>
<protein>
    <recommendedName>
        <fullName evidence="2">Antitoxin</fullName>
    </recommendedName>
</protein>